<protein>
    <submittedName>
        <fullName evidence="1">Uncharacterized protein</fullName>
    </submittedName>
</protein>
<dbReference type="Proteomes" id="UP001179952">
    <property type="component" value="Unassembled WGS sequence"/>
</dbReference>
<sequence length="69" mass="8299">MFKGVHGQIISMHFEKDGLKGSLHSIFYTLHRFLEFLHTMQLSYSLKVIKPTNFETRKSYFLMRMIHLH</sequence>
<reference evidence="1" key="2">
    <citation type="submission" date="2023-06" db="EMBL/GenBank/DDBJ databases">
        <authorList>
            <person name="Ma L."/>
            <person name="Liu K.-W."/>
            <person name="Li Z."/>
            <person name="Hsiao Y.-Y."/>
            <person name="Qi Y."/>
            <person name="Fu T."/>
            <person name="Tang G."/>
            <person name="Zhang D."/>
            <person name="Sun W.-H."/>
            <person name="Liu D.-K."/>
            <person name="Li Y."/>
            <person name="Chen G.-Z."/>
            <person name="Liu X.-D."/>
            <person name="Liao X.-Y."/>
            <person name="Jiang Y.-T."/>
            <person name="Yu X."/>
            <person name="Hao Y."/>
            <person name="Huang J."/>
            <person name="Zhao X.-W."/>
            <person name="Ke S."/>
            <person name="Chen Y.-Y."/>
            <person name="Wu W.-L."/>
            <person name="Hsu J.-L."/>
            <person name="Lin Y.-F."/>
            <person name="Huang M.-D."/>
            <person name="Li C.-Y."/>
            <person name="Huang L."/>
            <person name="Wang Z.-W."/>
            <person name="Zhao X."/>
            <person name="Zhong W.-Y."/>
            <person name="Peng D.-H."/>
            <person name="Ahmad S."/>
            <person name="Lan S."/>
            <person name="Zhang J.-S."/>
            <person name="Tsai W.-C."/>
            <person name="Van De Peer Y."/>
            <person name="Liu Z.-J."/>
        </authorList>
    </citation>
    <scope>NUCLEOTIDE SEQUENCE</scope>
    <source>
        <strain evidence="1">SCP</strain>
        <tissue evidence="1">Leaves</tissue>
    </source>
</reference>
<name>A0AAV9AJS2_ACOGR</name>
<gene>
    <name evidence="1" type="ORF">QJS04_geneDACA016259</name>
</gene>
<comment type="caution">
    <text evidence="1">The sequence shown here is derived from an EMBL/GenBank/DDBJ whole genome shotgun (WGS) entry which is preliminary data.</text>
</comment>
<reference evidence="1" key="1">
    <citation type="journal article" date="2023" name="Nat. Commun.">
        <title>Diploid and tetraploid genomes of Acorus and the evolution of monocots.</title>
        <authorList>
            <person name="Ma L."/>
            <person name="Liu K.W."/>
            <person name="Li Z."/>
            <person name="Hsiao Y.Y."/>
            <person name="Qi Y."/>
            <person name="Fu T."/>
            <person name="Tang G.D."/>
            <person name="Zhang D."/>
            <person name="Sun W.H."/>
            <person name="Liu D.K."/>
            <person name="Li Y."/>
            <person name="Chen G.Z."/>
            <person name="Liu X.D."/>
            <person name="Liao X.Y."/>
            <person name="Jiang Y.T."/>
            <person name="Yu X."/>
            <person name="Hao Y."/>
            <person name="Huang J."/>
            <person name="Zhao X.W."/>
            <person name="Ke S."/>
            <person name="Chen Y.Y."/>
            <person name="Wu W.L."/>
            <person name="Hsu J.L."/>
            <person name="Lin Y.F."/>
            <person name="Huang M.D."/>
            <person name="Li C.Y."/>
            <person name="Huang L."/>
            <person name="Wang Z.W."/>
            <person name="Zhao X."/>
            <person name="Zhong W.Y."/>
            <person name="Peng D.H."/>
            <person name="Ahmad S."/>
            <person name="Lan S."/>
            <person name="Zhang J.S."/>
            <person name="Tsai W.C."/>
            <person name="Van de Peer Y."/>
            <person name="Liu Z.J."/>
        </authorList>
    </citation>
    <scope>NUCLEOTIDE SEQUENCE</scope>
    <source>
        <strain evidence="1">SCP</strain>
    </source>
</reference>
<dbReference type="EMBL" id="JAUJYN010000009">
    <property type="protein sequence ID" value="KAK1264096.1"/>
    <property type="molecule type" value="Genomic_DNA"/>
</dbReference>
<evidence type="ECO:0000313" key="2">
    <source>
        <dbReference type="Proteomes" id="UP001179952"/>
    </source>
</evidence>
<dbReference type="AlphaFoldDB" id="A0AAV9AJS2"/>
<evidence type="ECO:0000313" key="1">
    <source>
        <dbReference type="EMBL" id="KAK1264096.1"/>
    </source>
</evidence>
<proteinExistence type="predicted"/>
<organism evidence="1 2">
    <name type="scientific">Acorus gramineus</name>
    <name type="common">Dwarf sweet flag</name>
    <dbReference type="NCBI Taxonomy" id="55184"/>
    <lineage>
        <taxon>Eukaryota</taxon>
        <taxon>Viridiplantae</taxon>
        <taxon>Streptophyta</taxon>
        <taxon>Embryophyta</taxon>
        <taxon>Tracheophyta</taxon>
        <taxon>Spermatophyta</taxon>
        <taxon>Magnoliopsida</taxon>
        <taxon>Liliopsida</taxon>
        <taxon>Acoraceae</taxon>
        <taxon>Acorus</taxon>
    </lineage>
</organism>
<keyword evidence="2" id="KW-1185">Reference proteome</keyword>
<accession>A0AAV9AJS2</accession>